<evidence type="ECO:0000313" key="8">
    <source>
        <dbReference type="Proteomes" id="UP001160148"/>
    </source>
</evidence>
<dbReference type="AlphaFoldDB" id="A0AAV0XI50"/>
<evidence type="ECO:0000259" key="6">
    <source>
        <dbReference type="Pfam" id="PF13873"/>
    </source>
</evidence>
<keyword evidence="4" id="KW-0804">Transcription</keyword>
<evidence type="ECO:0000256" key="2">
    <source>
        <dbReference type="ARBA" id="ARBA00016807"/>
    </source>
</evidence>
<comment type="subunit">
    <text evidence="1">Self-associates forming complexes of several hundred monomers.</text>
</comment>
<proteinExistence type="predicted"/>
<evidence type="ECO:0000256" key="3">
    <source>
        <dbReference type="ARBA" id="ARBA00023015"/>
    </source>
</evidence>
<dbReference type="InterPro" id="IPR028002">
    <property type="entry name" value="Myb_DNA-bind_5"/>
</dbReference>
<keyword evidence="8" id="KW-1185">Reference proteome</keyword>
<evidence type="ECO:0000256" key="5">
    <source>
        <dbReference type="ARBA" id="ARBA00025466"/>
    </source>
</evidence>
<evidence type="ECO:0000256" key="4">
    <source>
        <dbReference type="ARBA" id="ARBA00023163"/>
    </source>
</evidence>
<comment type="function">
    <text evidence="5">Involved in transvection phenomena (= synapsis-dependent gene expression), where the synaptic pairing of chromosomes carrying genes with which zeste interacts influences the expression of these genes. Zeste binds to DNA and stimulates transcription from a nearby promoter.</text>
</comment>
<keyword evidence="3" id="KW-0805">Transcription regulation</keyword>
<dbReference type="Proteomes" id="UP001160148">
    <property type="component" value="Unassembled WGS sequence"/>
</dbReference>
<reference evidence="7 8" key="1">
    <citation type="submission" date="2023-01" db="EMBL/GenBank/DDBJ databases">
        <authorList>
            <person name="Whitehead M."/>
        </authorList>
    </citation>
    <scope>NUCLEOTIDE SEQUENCE [LARGE SCALE GENOMIC DNA]</scope>
</reference>
<comment type="caution">
    <text evidence="7">The sequence shown here is derived from an EMBL/GenBank/DDBJ whole genome shotgun (WGS) entry which is preliminary data.</text>
</comment>
<name>A0AAV0XI50_9HEMI</name>
<protein>
    <recommendedName>
        <fullName evidence="2">Regulatory protein zeste</fullName>
    </recommendedName>
</protein>
<feature type="domain" description="Myb/SANT-like DNA-binding" evidence="6">
    <location>
        <begin position="26"/>
        <end position="70"/>
    </location>
</feature>
<dbReference type="EMBL" id="CARXXK010000005">
    <property type="protein sequence ID" value="CAI6367732.1"/>
    <property type="molecule type" value="Genomic_DNA"/>
</dbReference>
<organism evidence="7 8">
    <name type="scientific">Macrosiphum euphorbiae</name>
    <name type="common">potato aphid</name>
    <dbReference type="NCBI Taxonomy" id="13131"/>
    <lineage>
        <taxon>Eukaryota</taxon>
        <taxon>Metazoa</taxon>
        <taxon>Ecdysozoa</taxon>
        <taxon>Arthropoda</taxon>
        <taxon>Hexapoda</taxon>
        <taxon>Insecta</taxon>
        <taxon>Pterygota</taxon>
        <taxon>Neoptera</taxon>
        <taxon>Paraneoptera</taxon>
        <taxon>Hemiptera</taxon>
        <taxon>Sternorrhyncha</taxon>
        <taxon>Aphidomorpha</taxon>
        <taxon>Aphidoidea</taxon>
        <taxon>Aphididae</taxon>
        <taxon>Macrosiphini</taxon>
        <taxon>Macrosiphum</taxon>
    </lineage>
</organism>
<gene>
    <name evidence="7" type="ORF">MEUPH1_LOCUS22175</name>
</gene>
<sequence length="77" mass="8720">MSKDSTEISGRATTDQMIALNGFLKVDPQLLSGKFSSTFTFKIAQKRWEIIAESLNAMPGAVKSWNKWRKVSAYFKM</sequence>
<dbReference type="Pfam" id="PF13873">
    <property type="entry name" value="Myb_DNA-bind_5"/>
    <property type="match status" value="1"/>
</dbReference>
<evidence type="ECO:0000256" key="1">
    <source>
        <dbReference type="ARBA" id="ARBA00011764"/>
    </source>
</evidence>
<evidence type="ECO:0000313" key="7">
    <source>
        <dbReference type="EMBL" id="CAI6367732.1"/>
    </source>
</evidence>
<accession>A0AAV0XI50</accession>